<evidence type="ECO:0000256" key="2">
    <source>
        <dbReference type="SAM" id="SignalP"/>
    </source>
</evidence>
<keyword evidence="4" id="KW-1185">Reference proteome</keyword>
<feature type="region of interest" description="Disordered" evidence="1">
    <location>
        <begin position="33"/>
        <end position="83"/>
    </location>
</feature>
<organism evidence="3 4">
    <name type="scientific">Arthrobacter burdickii</name>
    <dbReference type="NCBI Taxonomy" id="3035920"/>
    <lineage>
        <taxon>Bacteria</taxon>
        <taxon>Bacillati</taxon>
        <taxon>Actinomycetota</taxon>
        <taxon>Actinomycetes</taxon>
        <taxon>Micrococcales</taxon>
        <taxon>Micrococcaceae</taxon>
        <taxon>Arthrobacter</taxon>
    </lineage>
</organism>
<dbReference type="PANTHER" id="PTHR39335">
    <property type="entry name" value="BLL4220 PROTEIN"/>
    <property type="match status" value="1"/>
</dbReference>
<keyword evidence="2" id="KW-0732">Signal</keyword>
<reference evidence="3" key="1">
    <citation type="submission" date="2023-06" db="EMBL/GenBank/DDBJ databases">
        <title>MT1 and MT2 Draft Genomes of Novel Species.</title>
        <authorList>
            <person name="Venkateswaran K."/>
        </authorList>
    </citation>
    <scope>NUCLEOTIDE SEQUENCE</scope>
    <source>
        <strain evidence="3">IIF3SC-B10</strain>
    </source>
</reference>
<feature type="signal peptide" evidence="2">
    <location>
        <begin position="1"/>
        <end position="28"/>
    </location>
</feature>
<feature type="chain" id="PRO_5045527121" description="Lipoprotein" evidence="2">
    <location>
        <begin position="29"/>
        <end position="197"/>
    </location>
</feature>
<proteinExistence type="predicted"/>
<comment type="caution">
    <text evidence="3">The sequence shown here is derived from an EMBL/GenBank/DDBJ whole genome shotgun (WGS) entry which is preliminary data.</text>
</comment>
<dbReference type="PROSITE" id="PS51257">
    <property type="entry name" value="PROKAR_LIPOPROTEIN"/>
    <property type="match status" value="1"/>
</dbReference>
<protein>
    <recommendedName>
        <fullName evidence="5">Lipoprotein</fullName>
    </recommendedName>
</protein>
<evidence type="ECO:0000313" key="3">
    <source>
        <dbReference type="EMBL" id="MDN4611580.1"/>
    </source>
</evidence>
<evidence type="ECO:0000313" key="4">
    <source>
        <dbReference type="Proteomes" id="UP001174209"/>
    </source>
</evidence>
<dbReference type="RefSeq" id="WP_301227634.1">
    <property type="nucleotide sequence ID" value="NZ_JAROCG010000001.1"/>
</dbReference>
<dbReference type="Pfam" id="PF03640">
    <property type="entry name" value="Lipoprotein_15"/>
    <property type="match status" value="2"/>
</dbReference>
<evidence type="ECO:0000256" key="1">
    <source>
        <dbReference type="SAM" id="MobiDB-lite"/>
    </source>
</evidence>
<dbReference type="Proteomes" id="UP001174209">
    <property type="component" value="Unassembled WGS sequence"/>
</dbReference>
<dbReference type="InterPro" id="IPR005297">
    <property type="entry name" value="Lipoprotein_repeat"/>
</dbReference>
<dbReference type="PANTHER" id="PTHR39335:SF1">
    <property type="entry name" value="BLL4220 PROTEIN"/>
    <property type="match status" value="1"/>
</dbReference>
<accession>A0ABT8K2D3</accession>
<dbReference type="EMBL" id="JAROCG010000001">
    <property type="protein sequence ID" value="MDN4611580.1"/>
    <property type="molecule type" value="Genomic_DNA"/>
</dbReference>
<gene>
    <name evidence="3" type="ORF">P5G52_11980</name>
</gene>
<name>A0ABT8K2D3_9MICC</name>
<evidence type="ECO:0008006" key="5">
    <source>
        <dbReference type="Google" id="ProtNLM"/>
    </source>
</evidence>
<sequence>MGKKLSTSLAGVALTLLALTGCSGSAQEAAETVAAEATEAPAETTAAAEPTAAAETTAAAEASGAASGEATPEASAPAAAGPTTLGVATSDLGEIVVDAKGMTVYYFTKDVADSGVSACTDDCLVAWPPVISASETPEVEGVTGEVGTIETPEGELQMTINGMPIYYFNKDLAAGDVNGQAVGDVWYVVAPDGTMIQ</sequence>